<dbReference type="Proteomes" id="UP001151760">
    <property type="component" value="Unassembled WGS sequence"/>
</dbReference>
<organism evidence="2 3">
    <name type="scientific">Tanacetum coccineum</name>
    <dbReference type="NCBI Taxonomy" id="301880"/>
    <lineage>
        <taxon>Eukaryota</taxon>
        <taxon>Viridiplantae</taxon>
        <taxon>Streptophyta</taxon>
        <taxon>Embryophyta</taxon>
        <taxon>Tracheophyta</taxon>
        <taxon>Spermatophyta</taxon>
        <taxon>Magnoliopsida</taxon>
        <taxon>eudicotyledons</taxon>
        <taxon>Gunneridae</taxon>
        <taxon>Pentapetalae</taxon>
        <taxon>asterids</taxon>
        <taxon>campanulids</taxon>
        <taxon>Asterales</taxon>
        <taxon>Asteraceae</taxon>
        <taxon>Asteroideae</taxon>
        <taxon>Anthemideae</taxon>
        <taxon>Anthemidinae</taxon>
        <taxon>Tanacetum</taxon>
    </lineage>
</organism>
<name>A0ABQ4Z8R1_9ASTR</name>
<accession>A0ABQ4Z8R1</accession>
<reference evidence="2" key="1">
    <citation type="journal article" date="2022" name="Int. J. Mol. Sci.">
        <title>Draft Genome of Tanacetum Coccineum: Genomic Comparison of Closely Related Tanacetum-Family Plants.</title>
        <authorList>
            <person name="Yamashiro T."/>
            <person name="Shiraishi A."/>
            <person name="Nakayama K."/>
            <person name="Satake H."/>
        </authorList>
    </citation>
    <scope>NUCLEOTIDE SEQUENCE</scope>
</reference>
<feature type="compositionally biased region" description="Basic and acidic residues" evidence="1">
    <location>
        <begin position="64"/>
        <end position="74"/>
    </location>
</feature>
<sequence length="128" mass="14424">MFVIMPFDNLKLCNNKDSVFGVDITSRFPVYCKSIELLTFSPLVRDALICTDIAKITRKRSKPDKHEHENEKSAQEPGTGYPMIERIQGQRSNPRGACEEDLEASSPAINRRLLSLTKEASRSSINIP</sequence>
<protein>
    <submittedName>
        <fullName evidence="2">Uncharacterized protein</fullName>
    </submittedName>
</protein>
<evidence type="ECO:0000313" key="3">
    <source>
        <dbReference type="Proteomes" id="UP001151760"/>
    </source>
</evidence>
<gene>
    <name evidence="2" type="ORF">Tco_0751948</name>
</gene>
<keyword evidence="3" id="KW-1185">Reference proteome</keyword>
<reference evidence="2" key="2">
    <citation type="submission" date="2022-01" db="EMBL/GenBank/DDBJ databases">
        <authorList>
            <person name="Yamashiro T."/>
            <person name="Shiraishi A."/>
            <person name="Satake H."/>
            <person name="Nakayama K."/>
        </authorList>
    </citation>
    <scope>NUCLEOTIDE SEQUENCE</scope>
</reference>
<feature type="region of interest" description="Disordered" evidence="1">
    <location>
        <begin position="58"/>
        <end position="104"/>
    </location>
</feature>
<proteinExistence type="predicted"/>
<comment type="caution">
    <text evidence="2">The sequence shown here is derived from an EMBL/GenBank/DDBJ whole genome shotgun (WGS) entry which is preliminary data.</text>
</comment>
<dbReference type="EMBL" id="BQNB010011047">
    <property type="protein sequence ID" value="GJS85407.1"/>
    <property type="molecule type" value="Genomic_DNA"/>
</dbReference>
<evidence type="ECO:0000313" key="2">
    <source>
        <dbReference type="EMBL" id="GJS85407.1"/>
    </source>
</evidence>
<evidence type="ECO:0000256" key="1">
    <source>
        <dbReference type="SAM" id="MobiDB-lite"/>
    </source>
</evidence>